<dbReference type="OrthoDB" id="3038909at2759"/>
<accession>A0A167SYB0</accession>
<dbReference type="AlphaFoldDB" id="A0A167SYB0"/>
<organism evidence="1">
    <name type="scientific">Athelia psychrophila</name>
    <dbReference type="NCBI Taxonomy" id="1759441"/>
    <lineage>
        <taxon>Eukaryota</taxon>
        <taxon>Fungi</taxon>
        <taxon>Dikarya</taxon>
        <taxon>Basidiomycota</taxon>
        <taxon>Agaricomycotina</taxon>
        <taxon>Agaricomycetes</taxon>
        <taxon>Agaricomycetidae</taxon>
        <taxon>Atheliales</taxon>
        <taxon>Atheliaceae</taxon>
        <taxon>Athelia</taxon>
    </lineage>
</organism>
<evidence type="ECO:0000313" key="1">
    <source>
        <dbReference type="EMBL" id="KZP02369.1"/>
    </source>
</evidence>
<feature type="non-terminal residue" evidence="1">
    <location>
        <position position="1"/>
    </location>
</feature>
<dbReference type="EMBL" id="KV418647">
    <property type="protein sequence ID" value="KZP02369.1"/>
    <property type="molecule type" value="Genomic_DNA"/>
</dbReference>
<protein>
    <submittedName>
        <fullName evidence="1">Uncharacterized protein</fullName>
    </submittedName>
</protein>
<proteinExistence type="predicted"/>
<gene>
    <name evidence="1" type="ORF">FIBSPDRAFT_976328</name>
</gene>
<name>A0A167SYB0_9AGAM</name>
<dbReference type="STRING" id="436010.A0A167SYB0"/>
<sequence>QPTPFSEEELQANPKVRYLGTHGRCIADRSRSIGWRPVKTSADCIASIRSEVEALAKASAGNSK</sequence>
<reference evidence="1" key="1">
    <citation type="journal article" date="2016" name="Mol. Biol. Evol.">
        <title>Comparative Genomics of Early-Diverging Mushroom-Forming Fungi Provides Insights into the Origins of Lignocellulose Decay Capabilities.</title>
        <authorList>
            <person name="Nagy L.G."/>
            <person name="Riley R."/>
            <person name="Tritt A."/>
            <person name="Adam C."/>
            <person name="Daum C."/>
            <person name="Floudas D."/>
            <person name="Sun H."/>
            <person name="Yadav J.S."/>
            <person name="Pangilinan J."/>
            <person name="Larsson K.H."/>
            <person name="Matsuura K."/>
            <person name="Barry K."/>
            <person name="Labutti K."/>
            <person name="Kuo R."/>
            <person name="Ohm R.A."/>
            <person name="Bhattacharya S.S."/>
            <person name="Shirouzu T."/>
            <person name="Yoshinaga Y."/>
            <person name="Martin F.M."/>
            <person name="Grigoriev I.V."/>
            <person name="Hibbett D.S."/>
        </authorList>
    </citation>
    <scope>NUCLEOTIDE SEQUENCE [LARGE SCALE GENOMIC DNA]</scope>
    <source>
        <strain evidence="1">CBS 109695</strain>
    </source>
</reference>